<dbReference type="EMBL" id="CABIKM010000037">
    <property type="protein sequence ID" value="VUZ85909.1"/>
    <property type="molecule type" value="Genomic_DNA"/>
</dbReference>
<evidence type="ECO:0000256" key="5">
    <source>
        <dbReference type="PROSITE-ProRule" id="PRU01248"/>
    </source>
</evidence>
<dbReference type="Gene3D" id="1.10.150.130">
    <property type="match status" value="1"/>
</dbReference>
<dbReference type="GO" id="GO:0003677">
    <property type="term" value="F:DNA binding"/>
    <property type="evidence" value="ECO:0007669"/>
    <property type="project" value="UniProtKB-UniRule"/>
</dbReference>
<feature type="region of interest" description="Disordered" evidence="6">
    <location>
        <begin position="1"/>
        <end position="33"/>
    </location>
</feature>
<keyword evidence="2" id="KW-0229">DNA integration</keyword>
<evidence type="ECO:0000256" key="1">
    <source>
        <dbReference type="ARBA" id="ARBA00008857"/>
    </source>
</evidence>
<feature type="domain" description="Tyr recombinase" evidence="7">
    <location>
        <begin position="133"/>
        <end position="346"/>
    </location>
</feature>
<gene>
    <name evidence="9" type="ORF">MELA_02296</name>
</gene>
<dbReference type="InterPro" id="IPR050090">
    <property type="entry name" value="Tyrosine_recombinase_XerCD"/>
</dbReference>
<dbReference type="InterPro" id="IPR011946">
    <property type="entry name" value="Integrase_integron-type"/>
</dbReference>
<evidence type="ECO:0000313" key="10">
    <source>
        <dbReference type="Proteomes" id="UP000334340"/>
    </source>
</evidence>
<comment type="similarity">
    <text evidence="1">Belongs to the 'phage' integrase family.</text>
</comment>
<reference evidence="9 10" key="1">
    <citation type="submission" date="2019-07" db="EMBL/GenBank/DDBJ databases">
        <authorList>
            <person name="Cremers G."/>
        </authorList>
    </citation>
    <scope>NUCLEOTIDE SEQUENCE [LARGE SCALE GENOMIC DNA]</scope>
</reference>
<evidence type="ECO:0000256" key="3">
    <source>
        <dbReference type="ARBA" id="ARBA00023125"/>
    </source>
</evidence>
<dbReference type="PANTHER" id="PTHR30349">
    <property type="entry name" value="PHAGE INTEGRASE-RELATED"/>
    <property type="match status" value="1"/>
</dbReference>
<evidence type="ECO:0000259" key="7">
    <source>
        <dbReference type="PROSITE" id="PS51898"/>
    </source>
</evidence>
<keyword evidence="10" id="KW-1185">Reference proteome</keyword>
<name>A0A564ZKQ4_9BACT</name>
<proteinExistence type="inferred from homology"/>
<dbReference type="PANTHER" id="PTHR30349:SF64">
    <property type="entry name" value="PROPHAGE INTEGRASE INTD-RELATED"/>
    <property type="match status" value="1"/>
</dbReference>
<evidence type="ECO:0000256" key="4">
    <source>
        <dbReference type="ARBA" id="ARBA00023172"/>
    </source>
</evidence>
<evidence type="ECO:0000259" key="8">
    <source>
        <dbReference type="PROSITE" id="PS51900"/>
    </source>
</evidence>
<dbReference type="InterPro" id="IPR004107">
    <property type="entry name" value="Integrase_SAM-like_N"/>
</dbReference>
<dbReference type="Pfam" id="PF00589">
    <property type="entry name" value="Phage_integrase"/>
    <property type="match status" value="1"/>
</dbReference>
<dbReference type="InterPro" id="IPR002104">
    <property type="entry name" value="Integrase_catalytic"/>
</dbReference>
<dbReference type="CDD" id="cd01193">
    <property type="entry name" value="INT_IntI_C"/>
    <property type="match status" value="1"/>
</dbReference>
<sequence length="351" mass="39886">MHANVRSLKDYRPTMTSPNLQPAIGTTLPPGAPKPRLLDQVRQAIRTRHLSPKTEEAYVGWIKRFIFFHNKRHPAEMGEQDIARFLTNLASESHVSASTQNQALNAILFLYREVLRKEIGYVNGVVRAKRPKRLPVVLTRQEVKSIVSLLSGPEWIMGMLLYGAGLRLMECLRLRVKDVDFSRSEILVRSGKGDKDRITMLPAAVNEPLRRHLESVRKQYETDLKSGYSGVALPNALERKYPNAGKEWSWQWVFPASSLYLDRQSGLRKRHHLHESVLQKAVRNAALKAGLSKPASPHTFRHSFATHLLEDGYDIRTIQELLGHRDVSTTMIYTHVLNRGGRGVNSPADRL</sequence>
<dbReference type="PROSITE" id="PS51898">
    <property type="entry name" value="TYR_RECOMBINASE"/>
    <property type="match status" value="1"/>
</dbReference>
<dbReference type="Proteomes" id="UP000334340">
    <property type="component" value="Unassembled WGS sequence"/>
</dbReference>
<feature type="domain" description="Core-binding (CB)" evidence="8">
    <location>
        <begin position="32"/>
        <end position="115"/>
    </location>
</feature>
<protein>
    <submittedName>
        <fullName evidence="9">Tyrosine recombinase XerD</fullName>
    </submittedName>
</protein>
<keyword evidence="4" id="KW-0233">DNA recombination</keyword>
<evidence type="ECO:0000313" key="9">
    <source>
        <dbReference type="EMBL" id="VUZ85909.1"/>
    </source>
</evidence>
<organism evidence="9 10">
    <name type="scientific">Candidatus Methylomirabilis lanthanidiphila</name>
    <dbReference type="NCBI Taxonomy" id="2211376"/>
    <lineage>
        <taxon>Bacteria</taxon>
        <taxon>Candidatus Methylomirabilota</taxon>
        <taxon>Candidatus Methylomirabilia</taxon>
        <taxon>Candidatus Methylomirabilales</taxon>
        <taxon>Candidatus Methylomirabilaceae</taxon>
        <taxon>Candidatus Methylomirabilis</taxon>
    </lineage>
</organism>
<evidence type="ECO:0000256" key="6">
    <source>
        <dbReference type="SAM" id="MobiDB-lite"/>
    </source>
</evidence>
<dbReference type="InterPro" id="IPR013762">
    <property type="entry name" value="Integrase-like_cat_sf"/>
</dbReference>
<dbReference type="Gene3D" id="1.10.443.10">
    <property type="entry name" value="Intergrase catalytic core"/>
    <property type="match status" value="1"/>
</dbReference>
<dbReference type="SUPFAM" id="SSF56349">
    <property type="entry name" value="DNA breaking-rejoining enzymes"/>
    <property type="match status" value="1"/>
</dbReference>
<dbReference type="NCBIfam" id="TIGR02249">
    <property type="entry name" value="integrase_gron"/>
    <property type="match status" value="1"/>
</dbReference>
<accession>A0A564ZKQ4</accession>
<keyword evidence="3 5" id="KW-0238">DNA-binding</keyword>
<dbReference type="InterPro" id="IPR044068">
    <property type="entry name" value="CB"/>
</dbReference>
<dbReference type="GO" id="GO:0006310">
    <property type="term" value="P:DNA recombination"/>
    <property type="evidence" value="ECO:0007669"/>
    <property type="project" value="UniProtKB-KW"/>
</dbReference>
<dbReference type="PROSITE" id="PS51900">
    <property type="entry name" value="CB"/>
    <property type="match status" value="1"/>
</dbReference>
<dbReference type="AlphaFoldDB" id="A0A564ZKQ4"/>
<dbReference type="Pfam" id="PF13495">
    <property type="entry name" value="Phage_int_SAM_4"/>
    <property type="match status" value="1"/>
</dbReference>
<dbReference type="InterPro" id="IPR010998">
    <property type="entry name" value="Integrase_recombinase_N"/>
</dbReference>
<dbReference type="GO" id="GO:0015074">
    <property type="term" value="P:DNA integration"/>
    <property type="evidence" value="ECO:0007669"/>
    <property type="project" value="UniProtKB-KW"/>
</dbReference>
<evidence type="ECO:0000256" key="2">
    <source>
        <dbReference type="ARBA" id="ARBA00022908"/>
    </source>
</evidence>
<dbReference type="InterPro" id="IPR011010">
    <property type="entry name" value="DNA_brk_join_enz"/>
</dbReference>